<proteinExistence type="predicted"/>
<name>A0A7W9HEY4_9PSEU</name>
<reference evidence="4 5" key="1">
    <citation type="submission" date="2020-08" db="EMBL/GenBank/DDBJ databases">
        <title>Sequencing the genomes of 1000 actinobacteria strains.</title>
        <authorList>
            <person name="Klenk H.-P."/>
        </authorList>
    </citation>
    <scope>NUCLEOTIDE SEQUENCE [LARGE SCALE GENOMIC DNA]</scope>
    <source>
        <strain evidence="4 5">DSM 45486</strain>
    </source>
</reference>
<feature type="domain" description="HTH luxR-type" evidence="3">
    <location>
        <begin position="898"/>
        <end position="961"/>
    </location>
</feature>
<dbReference type="Pfam" id="PF00196">
    <property type="entry name" value="GerE"/>
    <property type="match status" value="1"/>
</dbReference>
<dbReference type="PRINTS" id="PR00038">
    <property type="entry name" value="HTHLUXR"/>
</dbReference>
<gene>
    <name evidence="4" type="ORF">F4560_000817</name>
</gene>
<dbReference type="CDD" id="cd06170">
    <property type="entry name" value="LuxR_C_like"/>
    <property type="match status" value="1"/>
</dbReference>
<dbReference type="SUPFAM" id="SSF46894">
    <property type="entry name" value="C-terminal effector domain of the bipartite response regulators"/>
    <property type="match status" value="1"/>
</dbReference>
<dbReference type="PANTHER" id="PTHR16305:SF35">
    <property type="entry name" value="TRANSCRIPTIONAL ACTIVATOR DOMAIN"/>
    <property type="match status" value="1"/>
</dbReference>
<evidence type="ECO:0000313" key="4">
    <source>
        <dbReference type="EMBL" id="MBB5801049.1"/>
    </source>
</evidence>
<evidence type="ECO:0000256" key="2">
    <source>
        <dbReference type="ARBA" id="ARBA00022840"/>
    </source>
</evidence>
<dbReference type="InterPro" id="IPR027417">
    <property type="entry name" value="P-loop_NTPase"/>
</dbReference>
<dbReference type="Pfam" id="PF13191">
    <property type="entry name" value="AAA_16"/>
    <property type="match status" value="1"/>
</dbReference>
<organism evidence="4 5">
    <name type="scientific">Saccharothrix ecbatanensis</name>
    <dbReference type="NCBI Taxonomy" id="1105145"/>
    <lineage>
        <taxon>Bacteria</taxon>
        <taxon>Bacillati</taxon>
        <taxon>Actinomycetota</taxon>
        <taxon>Actinomycetes</taxon>
        <taxon>Pseudonocardiales</taxon>
        <taxon>Pseudonocardiaceae</taxon>
        <taxon>Saccharothrix</taxon>
    </lineage>
</organism>
<dbReference type="SUPFAM" id="SSF52540">
    <property type="entry name" value="P-loop containing nucleoside triphosphate hydrolases"/>
    <property type="match status" value="1"/>
</dbReference>
<accession>A0A7W9HEY4</accession>
<dbReference type="Proteomes" id="UP000552097">
    <property type="component" value="Unassembled WGS sequence"/>
</dbReference>
<dbReference type="AlphaFoldDB" id="A0A7W9HEY4"/>
<dbReference type="SMART" id="SM00421">
    <property type="entry name" value="HTH_LUXR"/>
    <property type="match status" value="1"/>
</dbReference>
<dbReference type="Gene3D" id="1.25.40.10">
    <property type="entry name" value="Tetratricopeptide repeat domain"/>
    <property type="match status" value="1"/>
</dbReference>
<dbReference type="InterPro" id="IPR041664">
    <property type="entry name" value="AAA_16"/>
</dbReference>
<keyword evidence="5" id="KW-1185">Reference proteome</keyword>
<dbReference type="Gene3D" id="1.10.10.10">
    <property type="entry name" value="Winged helix-like DNA-binding domain superfamily/Winged helix DNA-binding domain"/>
    <property type="match status" value="1"/>
</dbReference>
<dbReference type="GO" id="GO:0004016">
    <property type="term" value="F:adenylate cyclase activity"/>
    <property type="evidence" value="ECO:0007669"/>
    <property type="project" value="TreeGrafter"/>
</dbReference>
<keyword evidence="4" id="KW-0238">DNA-binding</keyword>
<evidence type="ECO:0000256" key="1">
    <source>
        <dbReference type="ARBA" id="ARBA00022741"/>
    </source>
</evidence>
<dbReference type="EMBL" id="JACHMO010000001">
    <property type="protein sequence ID" value="MBB5801049.1"/>
    <property type="molecule type" value="Genomic_DNA"/>
</dbReference>
<dbReference type="GO" id="GO:0003677">
    <property type="term" value="F:DNA binding"/>
    <property type="evidence" value="ECO:0007669"/>
    <property type="project" value="UniProtKB-KW"/>
</dbReference>
<dbReference type="PROSITE" id="PS50043">
    <property type="entry name" value="HTH_LUXR_2"/>
    <property type="match status" value="1"/>
</dbReference>
<dbReference type="GO" id="GO:0005524">
    <property type="term" value="F:ATP binding"/>
    <property type="evidence" value="ECO:0007669"/>
    <property type="project" value="UniProtKB-KW"/>
</dbReference>
<keyword evidence="2" id="KW-0067">ATP-binding</keyword>
<comment type="caution">
    <text evidence="4">The sequence shown here is derived from an EMBL/GenBank/DDBJ whole genome shotgun (WGS) entry which is preliminary data.</text>
</comment>
<protein>
    <submittedName>
        <fullName evidence="4">DNA-binding CsgD family transcriptional regulator</fullName>
    </submittedName>
</protein>
<sequence>MRRVGGPETGRGGWFRAGSPVLVGRGGDLAVLREVVVRRPAVVLIEGEAGVGKSRLVSELLAGDLGSVLPLVGHCQRVGETFSYGALLEALRGVGPALARQPSLNPVIGALAPLLPEIAAELPAPLPPLGDPRAERHRLFRAVRELLGALGPALLVVEDLHWADDGTRQLLRFLAGEPPADLAMVLTYRREDLHGGSPLGAEFRPAAGGLVAVLEIEPLDVNGVRGLTEAILGVESVSAEFAARLHERTAGIPFVVEEVLRALRDPAGAVRAGSAQAEQLLDAVKVPVLLRDAMADRLAALPTAAVHLVEAAAVLGTPAPAALLAEVGGVPENRLRTMLSHAVDGHVLHEVEGLRYGFRHMLARQAVYDGISSPERAALHDRAVDALEHVEPRPLVQLAEHSERAGRTADWVTYAEAAVDRAVDSGDAATATTLLQRLLAVAALPADVVDRLAIKLGHIASTGLEQRDPTGMLQHLLLDPRLTTAVRGEVRLHRALLLVRQIGRIREGRAELHRAIDESVDRPDLVARAAAVLATPYLGTVPPAELDLWRQRAETHQVTATGELRISLAADLLGSRLHRGYLTGMDEMPQRADTHGGERQLARLRCAVADACVWLGHLDLGARFLRDGLRLATERGASYVVATGRTTEARLDWITGRWGGLTERASGLIEEYRDVTSVTGELEQVLGWLAAARGDRAAAVEHFGRTGAHDPDDAIVPVAISGIAGLATILLERKAAGKAAAEVERGLAAVRFTDGWPWAGVLAPVAVTAYLAAGRTADAQRLVDEAAEGIAGRDAPAVLAALAQCRGSLAEARGRHTEAVGHFRQAAAGYEAMGAPYFAAISREHEATGLAPSDPDKAVELLTDLVETLDGLGASKDAVRCRHTLHTLGSAKPARRGRPGYGNDLSPREAQIARMVAAGQTNREIADKLVLSSRTVDRHVAQLFRKLEITSRAQLRADRLG</sequence>
<dbReference type="InterPro" id="IPR016032">
    <property type="entry name" value="Sig_transdc_resp-reg_C-effctor"/>
</dbReference>
<dbReference type="InterPro" id="IPR036388">
    <property type="entry name" value="WH-like_DNA-bd_sf"/>
</dbReference>
<evidence type="ECO:0000259" key="3">
    <source>
        <dbReference type="PROSITE" id="PS50043"/>
    </source>
</evidence>
<dbReference type="GO" id="GO:0005737">
    <property type="term" value="C:cytoplasm"/>
    <property type="evidence" value="ECO:0007669"/>
    <property type="project" value="TreeGrafter"/>
</dbReference>
<dbReference type="PANTHER" id="PTHR16305">
    <property type="entry name" value="TESTICULAR SOLUBLE ADENYLYL CYCLASE"/>
    <property type="match status" value="1"/>
</dbReference>
<dbReference type="InterPro" id="IPR000792">
    <property type="entry name" value="Tscrpt_reg_LuxR_C"/>
</dbReference>
<dbReference type="InterPro" id="IPR011990">
    <property type="entry name" value="TPR-like_helical_dom_sf"/>
</dbReference>
<keyword evidence="1" id="KW-0547">Nucleotide-binding</keyword>
<evidence type="ECO:0000313" key="5">
    <source>
        <dbReference type="Proteomes" id="UP000552097"/>
    </source>
</evidence>
<dbReference type="RefSeq" id="WP_184916376.1">
    <property type="nucleotide sequence ID" value="NZ_JACHMO010000001.1"/>
</dbReference>
<dbReference type="GO" id="GO:0006355">
    <property type="term" value="P:regulation of DNA-templated transcription"/>
    <property type="evidence" value="ECO:0007669"/>
    <property type="project" value="InterPro"/>
</dbReference>